<proteinExistence type="predicted"/>
<feature type="domain" description="ATPase AAA-type core" evidence="1">
    <location>
        <begin position="47"/>
        <end position="351"/>
    </location>
</feature>
<dbReference type="Proteomes" id="UP000287330">
    <property type="component" value="Unassembled WGS sequence"/>
</dbReference>
<dbReference type="GO" id="GO:0005524">
    <property type="term" value="F:ATP binding"/>
    <property type="evidence" value="ECO:0007669"/>
    <property type="project" value="InterPro"/>
</dbReference>
<organism evidence="2 3">
    <name type="scientific">Idiomarina fontislapidosi</name>
    <dbReference type="NCBI Taxonomy" id="263723"/>
    <lineage>
        <taxon>Bacteria</taxon>
        <taxon>Pseudomonadati</taxon>
        <taxon>Pseudomonadota</taxon>
        <taxon>Gammaproteobacteria</taxon>
        <taxon>Alteromonadales</taxon>
        <taxon>Idiomarinaceae</taxon>
        <taxon>Idiomarina</taxon>
    </lineage>
</organism>
<dbReference type="OrthoDB" id="9809324at2"/>
<protein>
    <submittedName>
        <fullName evidence="2">Abortive infection protein</fullName>
    </submittedName>
</protein>
<dbReference type="SUPFAM" id="SSF52540">
    <property type="entry name" value="P-loop containing nucleoside triphosphate hydrolases"/>
    <property type="match status" value="1"/>
</dbReference>
<keyword evidence="3" id="KW-1185">Reference proteome</keyword>
<gene>
    <name evidence="2" type="ORF">CWE25_05845</name>
</gene>
<reference evidence="3" key="1">
    <citation type="journal article" date="2018" name="Front. Microbiol.">
        <title>Genome-Based Analysis Reveals the Taxonomy and Diversity of the Family Idiomarinaceae.</title>
        <authorList>
            <person name="Liu Y."/>
            <person name="Lai Q."/>
            <person name="Shao Z."/>
        </authorList>
    </citation>
    <scope>NUCLEOTIDE SEQUENCE [LARGE SCALE GENOMIC DNA]</scope>
    <source>
        <strain evidence="3">F23</strain>
    </source>
</reference>
<evidence type="ECO:0000259" key="1">
    <source>
        <dbReference type="Pfam" id="PF13304"/>
    </source>
</evidence>
<dbReference type="AlphaFoldDB" id="A0A432Y8H3"/>
<dbReference type="GO" id="GO:0016887">
    <property type="term" value="F:ATP hydrolysis activity"/>
    <property type="evidence" value="ECO:0007669"/>
    <property type="project" value="InterPro"/>
</dbReference>
<dbReference type="InterPro" id="IPR027417">
    <property type="entry name" value="P-loop_NTPase"/>
</dbReference>
<evidence type="ECO:0000313" key="3">
    <source>
        <dbReference type="Proteomes" id="UP000287330"/>
    </source>
</evidence>
<evidence type="ECO:0000313" key="2">
    <source>
        <dbReference type="EMBL" id="RUO57191.1"/>
    </source>
</evidence>
<dbReference type="RefSeq" id="WP_110573833.1">
    <property type="nucleotide sequence ID" value="NZ_PIPV01000003.1"/>
</dbReference>
<sequence length="401" mass="45456">MIIDLAFSNFYSFADEVYLSFEMGKKPASSNYDIPLKGGDRLNKALAVIGPNGSGKTQFIKPLAFLSWFLSSSFLHADPDVKLPYRAHALYEEQPTTFELRFVLDGEQYKYSLTLKDRLVVSEALYHKTSHLYSYLFVREFKENKAGKIDVSYKQQNFSFSPKKAKEIRRNASLLAAAYSYDVPEADMFVQFAHGISHNLNVFGRHNYDDGALLQAAEELAENDKLRAQLADCLSELDLGLQSVEVRQETVFERDSGEEKQIAIPYGIHKSQRGQFELRFMEESSGTKSAFALLARLLPVLANGGIAVIDEIDNDLHPHMLPHLLDLFKYEETNPHSAQIVFSCHTPEVLNLLQKHQVYLVEKEELKSDAWRLDDVVGLRADDNLYAKYMAGALEAIPKLI</sequence>
<dbReference type="PANTHER" id="PTHR40396:SF1">
    <property type="entry name" value="ATPASE AAA-TYPE CORE DOMAIN-CONTAINING PROTEIN"/>
    <property type="match status" value="1"/>
</dbReference>
<comment type="caution">
    <text evidence="2">The sequence shown here is derived from an EMBL/GenBank/DDBJ whole genome shotgun (WGS) entry which is preliminary data.</text>
</comment>
<dbReference type="PANTHER" id="PTHR40396">
    <property type="entry name" value="ATPASE-LIKE PROTEIN"/>
    <property type="match status" value="1"/>
</dbReference>
<accession>A0A432Y8H3</accession>
<name>A0A432Y8H3_9GAMM</name>
<dbReference type="Gene3D" id="3.40.50.300">
    <property type="entry name" value="P-loop containing nucleotide triphosphate hydrolases"/>
    <property type="match status" value="1"/>
</dbReference>
<dbReference type="EMBL" id="PIPV01000003">
    <property type="protein sequence ID" value="RUO57191.1"/>
    <property type="molecule type" value="Genomic_DNA"/>
</dbReference>
<dbReference type="Pfam" id="PF13304">
    <property type="entry name" value="AAA_21"/>
    <property type="match status" value="1"/>
</dbReference>
<dbReference type="InterPro" id="IPR003959">
    <property type="entry name" value="ATPase_AAA_core"/>
</dbReference>